<sequence>MSTPLIIDDQDASHVTYTGNWVKGGTSHEHDGTVMSSTTAGDSFTVSFTGTGITVFATTDSTSGGVVTSYSIDGGTPVEATATAGSGDTYNQQLWKSPTLPSQDHKLVVKMVKVNSGAGAGEGTVWFDSFAVTNDASQSSSSSPDSNAVKTDSQSLSQSTSATPTPSLTSSSSHGQASQTSIGETTTSGTSKKSNTGPIVGGVVGGVLLLLLLLLLLLFLRRRQRKRALENWIHQKPEIDRNTTFMSGNANTLLAPSGYTKIEPVGAPPSNTPSMHRQPFVGGPMPPQGRPSVSSNAPSTYTAQSHSQFTAPSQYGTPQPSQYGGAPSQHTAPSQAGGQSIMYYHNPQPTDPGYSNPPSAYAHPAMSMAGSGSTASLLPAQSSSDRKPDSKDPSGGGLTLTWVPEPIQHVDSGLRVMNAAPIPAARPEELPPVYSAQ</sequence>
<keyword evidence="3 6" id="KW-1133">Transmembrane helix</keyword>
<dbReference type="PANTHER" id="PTHR15549">
    <property type="entry name" value="PAIRED IMMUNOGLOBULIN-LIKE TYPE 2 RECEPTOR"/>
    <property type="match status" value="1"/>
</dbReference>
<evidence type="ECO:0000313" key="8">
    <source>
        <dbReference type="Proteomes" id="UP000521872"/>
    </source>
</evidence>
<evidence type="ECO:0000256" key="2">
    <source>
        <dbReference type="ARBA" id="ARBA00022692"/>
    </source>
</evidence>
<reference evidence="7 8" key="1">
    <citation type="submission" date="2019-12" db="EMBL/GenBank/DDBJ databases">
        <authorList>
            <person name="Floudas D."/>
            <person name="Bentzer J."/>
            <person name="Ahren D."/>
            <person name="Johansson T."/>
            <person name="Persson P."/>
            <person name="Tunlid A."/>
        </authorList>
    </citation>
    <scope>NUCLEOTIDE SEQUENCE [LARGE SCALE GENOMIC DNA]</scope>
    <source>
        <strain evidence="7 8">CBS 102.39</strain>
    </source>
</reference>
<protein>
    <submittedName>
        <fullName evidence="7">Uncharacterized protein</fullName>
    </submittedName>
</protein>
<keyword evidence="8" id="KW-1185">Reference proteome</keyword>
<organism evidence="7 8">
    <name type="scientific">Agrocybe pediades</name>
    <dbReference type="NCBI Taxonomy" id="84607"/>
    <lineage>
        <taxon>Eukaryota</taxon>
        <taxon>Fungi</taxon>
        <taxon>Dikarya</taxon>
        <taxon>Basidiomycota</taxon>
        <taxon>Agaricomycotina</taxon>
        <taxon>Agaricomycetes</taxon>
        <taxon>Agaricomycetidae</taxon>
        <taxon>Agaricales</taxon>
        <taxon>Agaricineae</taxon>
        <taxon>Strophariaceae</taxon>
        <taxon>Agrocybe</taxon>
    </lineage>
</organism>
<gene>
    <name evidence="7" type="ORF">D9613_012283</name>
</gene>
<comment type="caution">
    <text evidence="7">The sequence shown here is derived from an EMBL/GenBank/DDBJ whole genome shotgun (WGS) entry which is preliminary data.</text>
</comment>
<feature type="compositionally biased region" description="Low complexity" evidence="5">
    <location>
        <begin position="153"/>
        <end position="197"/>
    </location>
</feature>
<dbReference type="AlphaFoldDB" id="A0A8H4QF22"/>
<dbReference type="InterPro" id="IPR051694">
    <property type="entry name" value="Immunoregulatory_rcpt-like"/>
</dbReference>
<feature type="compositionally biased region" description="Polar residues" evidence="5">
    <location>
        <begin position="291"/>
        <end position="338"/>
    </location>
</feature>
<feature type="transmembrane region" description="Helical" evidence="6">
    <location>
        <begin position="199"/>
        <end position="220"/>
    </location>
</feature>
<dbReference type="PANTHER" id="PTHR15549:SF33">
    <property type="entry name" value="MEMBRANE PROTEIN WSC4, PUTATIVE (AFU_ORTHOLOGUE AFUA_5G09020)-RELATED"/>
    <property type="match status" value="1"/>
</dbReference>
<dbReference type="GO" id="GO:0016020">
    <property type="term" value="C:membrane"/>
    <property type="evidence" value="ECO:0007669"/>
    <property type="project" value="UniProtKB-SubCell"/>
</dbReference>
<dbReference type="GO" id="GO:0071944">
    <property type="term" value="C:cell periphery"/>
    <property type="evidence" value="ECO:0007669"/>
    <property type="project" value="UniProtKB-ARBA"/>
</dbReference>
<evidence type="ECO:0000256" key="5">
    <source>
        <dbReference type="SAM" id="MobiDB-lite"/>
    </source>
</evidence>
<comment type="subcellular location">
    <subcellularLocation>
        <location evidence="1">Membrane</location>
        <topology evidence="1">Single-pass membrane protein</topology>
    </subcellularLocation>
</comment>
<evidence type="ECO:0000256" key="6">
    <source>
        <dbReference type="SAM" id="Phobius"/>
    </source>
</evidence>
<dbReference type="Proteomes" id="UP000521872">
    <property type="component" value="Unassembled WGS sequence"/>
</dbReference>
<feature type="region of interest" description="Disordered" evidence="5">
    <location>
        <begin position="265"/>
        <end position="403"/>
    </location>
</feature>
<proteinExistence type="predicted"/>
<dbReference type="Gene3D" id="2.60.120.260">
    <property type="entry name" value="Galactose-binding domain-like"/>
    <property type="match status" value="1"/>
</dbReference>
<keyword evidence="2 6" id="KW-0812">Transmembrane</keyword>
<evidence type="ECO:0000313" key="7">
    <source>
        <dbReference type="EMBL" id="KAF4609501.1"/>
    </source>
</evidence>
<evidence type="ECO:0000256" key="1">
    <source>
        <dbReference type="ARBA" id="ARBA00004167"/>
    </source>
</evidence>
<feature type="compositionally biased region" description="Low complexity" evidence="5">
    <location>
        <begin position="137"/>
        <end position="146"/>
    </location>
</feature>
<name>A0A8H4QF22_9AGAR</name>
<dbReference type="EMBL" id="JAACJL010000061">
    <property type="protein sequence ID" value="KAF4609501.1"/>
    <property type="molecule type" value="Genomic_DNA"/>
</dbReference>
<evidence type="ECO:0000256" key="3">
    <source>
        <dbReference type="ARBA" id="ARBA00022989"/>
    </source>
</evidence>
<dbReference type="Gene3D" id="1.20.5.510">
    <property type="entry name" value="Single helix bin"/>
    <property type="match status" value="1"/>
</dbReference>
<feature type="region of interest" description="Disordered" evidence="5">
    <location>
        <begin position="137"/>
        <end position="197"/>
    </location>
</feature>
<accession>A0A8H4QF22</accession>
<feature type="compositionally biased region" description="Low complexity" evidence="5">
    <location>
        <begin position="365"/>
        <end position="376"/>
    </location>
</feature>
<evidence type="ECO:0000256" key="4">
    <source>
        <dbReference type="ARBA" id="ARBA00023136"/>
    </source>
</evidence>
<keyword evidence="4 6" id="KW-0472">Membrane</keyword>